<name>A0A1E5R918_9ASCO</name>
<evidence type="ECO:0000313" key="4">
    <source>
        <dbReference type="Proteomes" id="UP000095605"/>
    </source>
</evidence>
<reference evidence="4" key="1">
    <citation type="journal article" date="2016" name="Genome Announc.">
        <title>Genome sequences of three species of Hanseniaspora isolated from spontaneous wine fermentations.</title>
        <authorList>
            <person name="Sternes P.R."/>
            <person name="Lee D."/>
            <person name="Kutyna D.R."/>
            <person name="Borneman A.R."/>
        </authorList>
    </citation>
    <scope>NUCLEOTIDE SEQUENCE [LARGE SCALE GENOMIC DNA]</scope>
    <source>
        <strain evidence="4">AWRI3578</strain>
    </source>
</reference>
<dbReference type="SUPFAM" id="SSF57997">
    <property type="entry name" value="Tropomyosin"/>
    <property type="match status" value="1"/>
</dbReference>
<dbReference type="Gene3D" id="1.10.287.1490">
    <property type="match status" value="1"/>
</dbReference>
<evidence type="ECO:0000256" key="2">
    <source>
        <dbReference type="SAM" id="MobiDB-lite"/>
    </source>
</evidence>
<feature type="region of interest" description="Disordered" evidence="2">
    <location>
        <begin position="662"/>
        <end position="685"/>
    </location>
</feature>
<dbReference type="Proteomes" id="UP000095605">
    <property type="component" value="Unassembled WGS sequence"/>
</dbReference>
<feature type="coiled-coil region" evidence="1">
    <location>
        <begin position="603"/>
        <end position="644"/>
    </location>
</feature>
<keyword evidence="4" id="KW-1185">Reference proteome</keyword>
<evidence type="ECO:0008006" key="5">
    <source>
        <dbReference type="Google" id="ProtNLM"/>
    </source>
</evidence>
<evidence type="ECO:0000313" key="3">
    <source>
        <dbReference type="EMBL" id="OEJ83415.1"/>
    </source>
</evidence>
<feature type="compositionally biased region" description="Basic and acidic residues" evidence="2">
    <location>
        <begin position="662"/>
        <end position="677"/>
    </location>
</feature>
<proteinExistence type="predicted"/>
<dbReference type="OrthoDB" id="74178at2759"/>
<keyword evidence="1" id="KW-0175">Coiled coil</keyword>
<gene>
    <name evidence="3" type="ORF">AWRI3578_g2730</name>
</gene>
<feature type="region of interest" description="Disordered" evidence="2">
    <location>
        <begin position="572"/>
        <end position="593"/>
    </location>
</feature>
<comment type="caution">
    <text evidence="3">The sequence shown here is derived from an EMBL/GenBank/DDBJ whole genome shotgun (WGS) entry which is preliminary data.</text>
</comment>
<feature type="region of interest" description="Disordered" evidence="2">
    <location>
        <begin position="1"/>
        <end position="74"/>
    </location>
</feature>
<feature type="compositionally biased region" description="Polar residues" evidence="2">
    <location>
        <begin position="32"/>
        <end position="41"/>
    </location>
</feature>
<dbReference type="EMBL" id="LPNL01000007">
    <property type="protein sequence ID" value="OEJ83415.1"/>
    <property type="molecule type" value="Genomic_DNA"/>
</dbReference>
<sequence>MSSNKLSLEERLKLATQSGGKKKGKNKKNSESRNITPSETATPVPEIKQEVVEPSDDGQIEHAEDNNEVKETSQVVHEGFDQEALKELVVEEEETIEFPQGETNNQEIDEKTIESPPVATNKEEVDEKTNVEVPFNKPEANTISDTAPLILSTDFLKHFNLSTSYYNNISDQQVINSLETSILDHFNKLQEENTSELQKFNKREAKLTAQILALQKDKVKADLKIENGNKELEAIKKKLATTSTELENVKPKLDEVNKEFLTVNTKLADVEKSLNEKDNTIKQLESKLSDTTTVLKNYQLDNDSYANRESELIEEIVTLKGTHEKELSVFESKIEKYKAKIEDMNLKNTTTHDGDDLFKNDYLSREIDLLNDRLREQNDTWLNKYQSLSLENNKLKDDFEKIQLDNEQYVLETKSSKELLKNLETLNTNLEKENKELKDSMAKLEREISMKNNQINKLQVDLKLANDLNKVHSKQLQDVIKKNLKQIETRKNSLSPANNPVTDPQDDKDILKAQLRDEWNIQYPDSKLKTSFLMDNESEDESVESTLNLPFKSLETSKLTSKHNDALVSHNNTDIEEDDPLSQRKISGSNIPNDNNKINMNTIARLNNKIRSLEYDLELFNHKKEKSAAEKLDQQRQLNEMQKKIDQLITFEQVNTDLMREKARTSERVDGHERIDASSDSANNV</sequence>
<feature type="compositionally biased region" description="Basic and acidic residues" evidence="2">
    <location>
        <begin position="59"/>
        <end position="71"/>
    </location>
</feature>
<organism evidence="3 4">
    <name type="scientific">Hanseniaspora opuntiae</name>
    <dbReference type="NCBI Taxonomy" id="211096"/>
    <lineage>
        <taxon>Eukaryota</taxon>
        <taxon>Fungi</taxon>
        <taxon>Dikarya</taxon>
        <taxon>Ascomycota</taxon>
        <taxon>Saccharomycotina</taxon>
        <taxon>Saccharomycetes</taxon>
        <taxon>Saccharomycodales</taxon>
        <taxon>Saccharomycodaceae</taxon>
        <taxon>Hanseniaspora</taxon>
    </lineage>
</organism>
<evidence type="ECO:0000256" key="1">
    <source>
        <dbReference type="SAM" id="Coils"/>
    </source>
</evidence>
<feature type="coiled-coil region" evidence="1">
    <location>
        <begin position="197"/>
        <end position="461"/>
    </location>
</feature>
<accession>A0A1E5R918</accession>
<protein>
    <recommendedName>
        <fullName evidence="5">Protein SGM1</fullName>
    </recommendedName>
</protein>
<dbReference type="AlphaFoldDB" id="A0A1E5R918"/>